<accession>A0A150JUZ1</accession>
<dbReference type="AlphaFoldDB" id="A0A150JUZ1"/>
<organism evidence="1 2">
    <name type="scientific">Heyndrickxia coagulans</name>
    <name type="common">Weizmannia coagulans</name>
    <dbReference type="NCBI Taxonomy" id="1398"/>
    <lineage>
        <taxon>Bacteria</taxon>
        <taxon>Bacillati</taxon>
        <taxon>Bacillota</taxon>
        <taxon>Bacilli</taxon>
        <taxon>Bacillales</taxon>
        <taxon>Bacillaceae</taxon>
        <taxon>Heyndrickxia</taxon>
    </lineage>
</organism>
<proteinExistence type="predicted"/>
<sequence length="62" mass="7246">MPKGNIYTGSLHHNKGRMNKLLHICSMCRFFLDINANDDLKFFNFNETKFLIMNVVIKVSPK</sequence>
<evidence type="ECO:0000313" key="1">
    <source>
        <dbReference type="EMBL" id="KYC61037.1"/>
    </source>
</evidence>
<dbReference type="EMBL" id="LQYI01000151">
    <property type="protein sequence ID" value="KYC61037.1"/>
    <property type="molecule type" value="Genomic_DNA"/>
</dbReference>
<name>A0A150JUZ1_HEYCO</name>
<evidence type="ECO:0000313" key="2">
    <source>
        <dbReference type="Proteomes" id="UP000075304"/>
    </source>
</evidence>
<protein>
    <submittedName>
        <fullName evidence="1">Uncharacterized protein</fullName>
    </submittedName>
</protein>
<reference evidence="1 2" key="1">
    <citation type="submission" date="2016-01" db="EMBL/GenBank/DDBJ databases">
        <title>Genome Sequences of Twelve Sporeforming Bacillus Species Isolated from Foods.</title>
        <authorList>
            <person name="Berendsen E.M."/>
            <person name="Wells-Bennik M.H."/>
            <person name="Krawcyk A.O."/>
            <person name="De Jong A."/>
            <person name="Holsappel S."/>
            <person name="Eijlander R.T."/>
            <person name="Kuipers O.P."/>
        </authorList>
    </citation>
    <scope>NUCLEOTIDE SEQUENCE [LARGE SCALE GENOMIC DNA]</scope>
    <source>
        <strain evidence="1 2">B4099</strain>
    </source>
</reference>
<dbReference type="Proteomes" id="UP000075304">
    <property type="component" value="Unassembled WGS sequence"/>
</dbReference>
<comment type="caution">
    <text evidence="1">The sequence shown here is derived from an EMBL/GenBank/DDBJ whole genome shotgun (WGS) entry which is preliminary data.</text>
</comment>
<dbReference type="PATRIC" id="fig|1398.25.peg.1393"/>
<gene>
    <name evidence="1" type="ORF">B4099_3783</name>
</gene>